<dbReference type="RefSeq" id="WP_228118628.1">
    <property type="nucleotide sequence ID" value="NZ_BARC01000001.1"/>
</dbReference>
<dbReference type="AlphaFoldDB" id="A0A511B2B3"/>
<dbReference type="Proteomes" id="UP000321230">
    <property type="component" value="Unassembled WGS sequence"/>
</dbReference>
<name>A0A511B2B3_9PROT</name>
<dbReference type="InterPro" id="IPR029063">
    <property type="entry name" value="SAM-dependent_MTases_sf"/>
</dbReference>
<accession>A0A511B2B3</accession>
<keyword evidence="3" id="KW-1185">Reference proteome</keyword>
<reference evidence="2 3" key="1">
    <citation type="submission" date="2019-07" db="EMBL/GenBank/DDBJ databases">
        <title>Whole genome shotgun sequence of Gluconobacter wancherniae NBRC 103581.</title>
        <authorList>
            <person name="Hosoyama A."/>
            <person name="Uohara A."/>
            <person name="Ohji S."/>
            <person name="Ichikawa N."/>
        </authorList>
    </citation>
    <scope>NUCLEOTIDE SEQUENCE [LARGE SCALE GENOMIC DNA]</scope>
    <source>
        <strain evidence="2 3">NBRC 103581</strain>
    </source>
</reference>
<feature type="domain" description="Methyltransferase type 12" evidence="1">
    <location>
        <begin position="51"/>
        <end position="145"/>
    </location>
</feature>
<comment type="caution">
    <text evidence="2">The sequence shown here is derived from an EMBL/GenBank/DDBJ whole genome shotgun (WGS) entry which is preliminary data.</text>
</comment>
<gene>
    <name evidence="2" type="ORF">GWA01_23790</name>
</gene>
<evidence type="ECO:0000259" key="1">
    <source>
        <dbReference type="Pfam" id="PF08242"/>
    </source>
</evidence>
<dbReference type="Pfam" id="PF08242">
    <property type="entry name" value="Methyltransf_12"/>
    <property type="match status" value="1"/>
</dbReference>
<evidence type="ECO:0000313" key="3">
    <source>
        <dbReference type="Proteomes" id="UP000321230"/>
    </source>
</evidence>
<sequence>MPRIEERKHRIAARFGAAESYEAAAKIQRVCADQLAERICSAFQTPPRSILEFGCGTGFLTTRLATHFPTAHLCATDLAPGMIERIRARLPDVASEFRVMDAENPDRDFTTPFDLIASSLCLQWFSNRQKGLERLCSLLAPGGKLMVATLLQGSLQEWRDACAVERAPCGVPDYPTLDQIRGEWPTDGIGFWESVPLVDPVAKASGFLRGMRQIGASLPREGSRPASAAALRRAMRRFDAENDSVTYQIGFGLFERNHA</sequence>
<dbReference type="Gene3D" id="3.40.50.150">
    <property type="entry name" value="Vaccinia Virus protein VP39"/>
    <property type="match status" value="1"/>
</dbReference>
<dbReference type="InterPro" id="IPR013217">
    <property type="entry name" value="Methyltransf_12"/>
</dbReference>
<protein>
    <recommendedName>
        <fullName evidence="1">Methyltransferase type 12 domain-containing protein</fullName>
    </recommendedName>
</protein>
<dbReference type="SUPFAM" id="SSF53335">
    <property type="entry name" value="S-adenosyl-L-methionine-dependent methyltransferases"/>
    <property type="match status" value="1"/>
</dbReference>
<proteinExistence type="predicted"/>
<dbReference type="PANTHER" id="PTHR43861">
    <property type="entry name" value="TRANS-ACONITATE 2-METHYLTRANSFERASE-RELATED"/>
    <property type="match status" value="1"/>
</dbReference>
<dbReference type="EMBL" id="BJUZ01000004">
    <property type="protein sequence ID" value="GEK94609.1"/>
    <property type="molecule type" value="Genomic_DNA"/>
</dbReference>
<dbReference type="CDD" id="cd02440">
    <property type="entry name" value="AdoMet_MTases"/>
    <property type="match status" value="1"/>
</dbReference>
<evidence type="ECO:0000313" key="2">
    <source>
        <dbReference type="EMBL" id="GEK94609.1"/>
    </source>
</evidence>
<organism evidence="2 3">
    <name type="scientific">Gluconobacter wancherniae NBRC 103581</name>
    <dbReference type="NCBI Taxonomy" id="656744"/>
    <lineage>
        <taxon>Bacteria</taxon>
        <taxon>Pseudomonadati</taxon>
        <taxon>Pseudomonadota</taxon>
        <taxon>Alphaproteobacteria</taxon>
        <taxon>Acetobacterales</taxon>
        <taxon>Acetobacteraceae</taxon>
        <taxon>Gluconobacter</taxon>
    </lineage>
</organism>